<evidence type="ECO:0000259" key="6">
    <source>
        <dbReference type="Pfam" id="PF00149"/>
    </source>
</evidence>
<gene>
    <name evidence="7" type="primary">cpdA</name>
    <name evidence="7" type="ORF">Pro02_00870</name>
</gene>
<evidence type="ECO:0000256" key="2">
    <source>
        <dbReference type="ARBA" id="ARBA00022801"/>
    </source>
</evidence>
<evidence type="ECO:0000313" key="7">
    <source>
        <dbReference type="EMBL" id="GIH81679.1"/>
    </source>
</evidence>
<feature type="domain" description="Calcineurin-like phosphoesterase" evidence="6">
    <location>
        <begin position="4"/>
        <end position="217"/>
    </location>
</feature>
<protein>
    <submittedName>
        <fullName evidence="7">3',5'-cyclic adenosine monophosphate phosphodiesterase CpdA</fullName>
    </submittedName>
</protein>
<evidence type="ECO:0000256" key="4">
    <source>
        <dbReference type="ARBA" id="ARBA00025742"/>
    </source>
</evidence>
<feature type="region of interest" description="Disordered" evidence="5">
    <location>
        <begin position="88"/>
        <end position="122"/>
    </location>
</feature>
<dbReference type="AlphaFoldDB" id="A0A8J3W9F5"/>
<comment type="caution">
    <text evidence="7">The sequence shown here is derived from an EMBL/GenBank/DDBJ whole genome shotgun (WGS) entry which is preliminary data.</text>
</comment>
<comment type="similarity">
    <text evidence="4">Belongs to the cyclic nucleotide phosphodiesterase class-III family.</text>
</comment>
<dbReference type="GO" id="GO:0016787">
    <property type="term" value="F:hydrolase activity"/>
    <property type="evidence" value="ECO:0007669"/>
    <property type="project" value="UniProtKB-KW"/>
</dbReference>
<reference evidence="7" key="1">
    <citation type="submission" date="2021-01" db="EMBL/GenBank/DDBJ databases">
        <title>Whole genome shotgun sequence of Planobispora rosea NBRC 15558.</title>
        <authorList>
            <person name="Komaki H."/>
            <person name="Tamura T."/>
        </authorList>
    </citation>
    <scope>NUCLEOTIDE SEQUENCE</scope>
    <source>
        <strain evidence="7">NBRC 15558</strain>
    </source>
</reference>
<dbReference type="SUPFAM" id="SSF56300">
    <property type="entry name" value="Metallo-dependent phosphatases"/>
    <property type="match status" value="1"/>
</dbReference>
<dbReference type="InterPro" id="IPR050884">
    <property type="entry name" value="CNP_phosphodiesterase-III"/>
</dbReference>
<keyword evidence="2" id="KW-0378">Hydrolase</keyword>
<name>A0A8J3W9F5_PLARO</name>
<evidence type="ECO:0000256" key="5">
    <source>
        <dbReference type="SAM" id="MobiDB-lite"/>
    </source>
</evidence>
<proteinExistence type="inferred from homology"/>
<accession>A0A8J3W9F5</accession>
<dbReference type="InterPro" id="IPR029052">
    <property type="entry name" value="Metallo-depent_PP-like"/>
</dbReference>
<dbReference type="Gene3D" id="3.60.21.10">
    <property type="match status" value="1"/>
</dbReference>
<dbReference type="Proteomes" id="UP000655044">
    <property type="component" value="Unassembled WGS sequence"/>
</dbReference>
<keyword evidence="3" id="KW-0408">Iron</keyword>
<evidence type="ECO:0000256" key="3">
    <source>
        <dbReference type="ARBA" id="ARBA00023004"/>
    </source>
</evidence>
<dbReference type="InterPro" id="IPR004843">
    <property type="entry name" value="Calcineurin-like_PHP"/>
</dbReference>
<keyword evidence="8" id="KW-1185">Reference proteome</keyword>
<dbReference type="Pfam" id="PF00149">
    <property type="entry name" value="Metallophos"/>
    <property type="match status" value="1"/>
</dbReference>
<feature type="compositionally biased region" description="Gly residues" evidence="5">
    <location>
        <begin position="90"/>
        <end position="120"/>
    </location>
</feature>
<evidence type="ECO:0000313" key="8">
    <source>
        <dbReference type="Proteomes" id="UP000655044"/>
    </source>
</evidence>
<evidence type="ECO:0000256" key="1">
    <source>
        <dbReference type="ARBA" id="ARBA00022723"/>
    </source>
</evidence>
<dbReference type="PANTHER" id="PTHR42988:SF2">
    <property type="entry name" value="CYCLIC NUCLEOTIDE PHOSPHODIESTERASE CBUA0032-RELATED"/>
    <property type="match status" value="1"/>
</dbReference>
<keyword evidence="1" id="KW-0479">Metal-binding</keyword>
<sequence>MLILAHMSDIHIGAPSADSVGRTRAVTRHLASLPGPLAAVVVTGDIADHGTAEEYETARELLDTGLPTIVCPGNHDDRQSFRKAFLRETGSGGTAGGGSGVGSGSEVGSGGPADGRGDGYGPVNQVLRLDGLTVVLCDSSVPGRPEGYLQDETIAWLDAVLTESSGTPTLVGMHHPAAALGTPYVDEIGLREPERLEKVLRRHPQVIAVLAGHAHTPASTRFADRPLLVAPGVVNTLLLPAESTARIPVDLDLPPQFSLHVLDGDRLTTHTRMVV</sequence>
<dbReference type="GO" id="GO:0046872">
    <property type="term" value="F:metal ion binding"/>
    <property type="evidence" value="ECO:0007669"/>
    <property type="project" value="UniProtKB-KW"/>
</dbReference>
<dbReference type="EMBL" id="BOOI01000001">
    <property type="protein sequence ID" value="GIH81679.1"/>
    <property type="molecule type" value="Genomic_DNA"/>
</dbReference>
<dbReference type="PANTHER" id="PTHR42988">
    <property type="entry name" value="PHOSPHOHYDROLASE"/>
    <property type="match status" value="1"/>
</dbReference>
<organism evidence="7 8">
    <name type="scientific">Planobispora rosea</name>
    <dbReference type="NCBI Taxonomy" id="35762"/>
    <lineage>
        <taxon>Bacteria</taxon>
        <taxon>Bacillati</taxon>
        <taxon>Actinomycetota</taxon>
        <taxon>Actinomycetes</taxon>
        <taxon>Streptosporangiales</taxon>
        <taxon>Streptosporangiaceae</taxon>
        <taxon>Planobispora</taxon>
    </lineage>
</organism>